<dbReference type="Proteomes" id="UP000299102">
    <property type="component" value="Unassembled WGS sequence"/>
</dbReference>
<keyword evidence="3" id="KW-1185">Reference proteome</keyword>
<sequence>MPFSELCIPQWKCTISRCRTYLWESSRIETATALARGPTFSDPLRIAVTRYKWRRVRAAGHAATHLSLLALDGAATIRESRARRQGPHVHRLSSSRNRRSRSVTLESLHDGPGLGGAGSALLRHEASGFDPRLTRLRFDGHLEKRCSVIGPSSVSASLRTPDIRPPPTAVSSASAPPRALVTSSSSLSDSGKLTSGERAGGLFAQNVGAGAAFLNGTASAGTSSVPSSARGRPRRVCAPPVRVLCGNAFVFATDCRHRHSARAQSTLTSLPIRLPIVAELHYKFLPKETPPDNTTRIDTDGVPSHSQAESAHFRLELNTLPNADVGRPVNTTGALRYGKHRRIGCEFR</sequence>
<evidence type="ECO:0000313" key="2">
    <source>
        <dbReference type="EMBL" id="GBP76417.1"/>
    </source>
</evidence>
<feature type="region of interest" description="Disordered" evidence="1">
    <location>
        <begin position="80"/>
        <end position="119"/>
    </location>
</feature>
<comment type="caution">
    <text evidence="2">The sequence shown here is derived from an EMBL/GenBank/DDBJ whole genome shotgun (WGS) entry which is preliminary data.</text>
</comment>
<organism evidence="2 3">
    <name type="scientific">Eumeta variegata</name>
    <name type="common">Bagworm moth</name>
    <name type="synonym">Eumeta japonica</name>
    <dbReference type="NCBI Taxonomy" id="151549"/>
    <lineage>
        <taxon>Eukaryota</taxon>
        <taxon>Metazoa</taxon>
        <taxon>Ecdysozoa</taxon>
        <taxon>Arthropoda</taxon>
        <taxon>Hexapoda</taxon>
        <taxon>Insecta</taxon>
        <taxon>Pterygota</taxon>
        <taxon>Neoptera</taxon>
        <taxon>Endopterygota</taxon>
        <taxon>Lepidoptera</taxon>
        <taxon>Glossata</taxon>
        <taxon>Ditrysia</taxon>
        <taxon>Tineoidea</taxon>
        <taxon>Psychidae</taxon>
        <taxon>Oiketicinae</taxon>
        <taxon>Eumeta</taxon>
    </lineage>
</organism>
<accession>A0A4C1YPS9</accession>
<evidence type="ECO:0000313" key="3">
    <source>
        <dbReference type="Proteomes" id="UP000299102"/>
    </source>
</evidence>
<dbReference type="AlphaFoldDB" id="A0A4C1YPS9"/>
<reference evidence="2 3" key="1">
    <citation type="journal article" date="2019" name="Commun. Biol.">
        <title>The bagworm genome reveals a unique fibroin gene that provides high tensile strength.</title>
        <authorList>
            <person name="Kono N."/>
            <person name="Nakamura H."/>
            <person name="Ohtoshi R."/>
            <person name="Tomita M."/>
            <person name="Numata K."/>
            <person name="Arakawa K."/>
        </authorList>
    </citation>
    <scope>NUCLEOTIDE SEQUENCE [LARGE SCALE GENOMIC DNA]</scope>
</reference>
<evidence type="ECO:0000256" key="1">
    <source>
        <dbReference type="SAM" id="MobiDB-lite"/>
    </source>
</evidence>
<feature type="compositionally biased region" description="Basic residues" evidence="1">
    <location>
        <begin position="81"/>
        <end position="101"/>
    </location>
</feature>
<dbReference type="EMBL" id="BGZK01001291">
    <property type="protein sequence ID" value="GBP76417.1"/>
    <property type="molecule type" value="Genomic_DNA"/>
</dbReference>
<gene>
    <name evidence="2" type="ORF">EVAR_102391_1</name>
</gene>
<name>A0A4C1YPS9_EUMVA</name>
<proteinExistence type="predicted"/>
<feature type="region of interest" description="Disordered" evidence="1">
    <location>
        <begin position="152"/>
        <end position="193"/>
    </location>
</feature>
<protein>
    <submittedName>
        <fullName evidence="2">Uncharacterized protein</fullName>
    </submittedName>
</protein>
<feature type="compositionally biased region" description="Low complexity" evidence="1">
    <location>
        <begin position="169"/>
        <end position="193"/>
    </location>
</feature>